<dbReference type="SUPFAM" id="SSF143113">
    <property type="entry name" value="NAP-like"/>
    <property type="match status" value="1"/>
</dbReference>
<proteinExistence type="inferred from homology"/>
<dbReference type="PANTHER" id="PTHR11875">
    <property type="entry name" value="TESTIS-SPECIFIC Y-ENCODED PROTEIN"/>
    <property type="match status" value="1"/>
</dbReference>
<reference evidence="5" key="1">
    <citation type="submission" date="2017-01" db="EMBL/GenBank/DDBJ databases">
        <title>Comparative genomics of anhydrobiosis in the tardigrade Hypsibius dujardini.</title>
        <authorList>
            <person name="Yoshida Y."/>
            <person name="Koutsovoulos G."/>
            <person name="Laetsch D."/>
            <person name="Stevens L."/>
            <person name="Kumar S."/>
            <person name="Horikawa D."/>
            <person name="Ishino K."/>
            <person name="Komine S."/>
            <person name="Tomita M."/>
            <person name="Blaxter M."/>
            <person name="Arakawa K."/>
        </authorList>
    </citation>
    <scope>NUCLEOTIDE SEQUENCE [LARGE SCALE GENOMIC DNA]</scope>
    <source>
        <strain evidence="5">Z151</strain>
    </source>
</reference>
<gene>
    <name evidence="4" type="ORF">BV898_09867</name>
</gene>
<evidence type="ECO:0000313" key="4">
    <source>
        <dbReference type="EMBL" id="OQV15945.1"/>
    </source>
</evidence>
<organism evidence="4 5">
    <name type="scientific">Hypsibius exemplaris</name>
    <name type="common">Freshwater tardigrade</name>
    <dbReference type="NCBI Taxonomy" id="2072580"/>
    <lineage>
        <taxon>Eukaryota</taxon>
        <taxon>Metazoa</taxon>
        <taxon>Ecdysozoa</taxon>
        <taxon>Tardigrada</taxon>
        <taxon>Eutardigrada</taxon>
        <taxon>Parachela</taxon>
        <taxon>Hypsibioidea</taxon>
        <taxon>Hypsibiidae</taxon>
        <taxon>Hypsibius</taxon>
    </lineage>
</organism>
<dbReference type="AlphaFoldDB" id="A0A1W0WL47"/>
<feature type="compositionally biased region" description="Basic and acidic residues" evidence="3">
    <location>
        <begin position="47"/>
        <end position="61"/>
    </location>
</feature>
<dbReference type="InterPro" id="IPR037231">
    <property type="entry name" value="NAP-like_sf"/>
</dbReference>
<accession>A0A1W0WL47</accession>
<dbReference type="InterPro" id="IPR002164">
    <property type="entry name" value="NAP_family"/>
</dbReference>
<evidence type="ECO:0000313" key="5">
    <source>
        <dbReference type="Proteomes" id="UP000192578"/>
    </source>
</evidence>
<dbReference type="EMBL" id="MTYJ01000080">
    <property type="protein sequence ID" value="OQV15945.1"/>
    <property type="molecule type" value="Genomic_DNA"/>
</dbReference>
<protein>
    <submittedName>
        <fullName evidence="4">Nucleosome assembly protein</fullName>
    </submittedName>
</protein>
<dbReference type="Proteomes" id="UP000192578">
    <property type="component" value="Unassembled WGS sequence"/>
</dbReference>
<keyword evidence="5" id="KW-1185">Reference proteome</keyword>
<comment type="similarity">
    <text evidence="1 2">Belongs to the nucleosome assembly protein (NAP) family.</text>
</comment>
<comment type="caution">
    <text evidence="4">The sequence shown here is derived from an EMBL/GenBank/DDBJ whole genome shotgun (WGS) entry which is preliminary data.</text>
</comment>
<dbReference type="Pfam" id="PF00956">
    <property type="entry name" value="NAP"/>
    <property type="match status" value="1"/>
</dbReference>
<feature type="compositionally biased region" description="Acidic residues" evidence="3">
    <location>
        <begin position="322"/>
        <end position="341"/>
    </location>
</feature>
<evidence type="ECO:0000256" key="1">
    <source>
        <dbReference type="ARBA" id="ARBA00009947"/>
    </source>
</evidence>
<evidence type="ECO:0000256" key="3">
    <source>
        <dbReference type="SAM" id="MobiDB-lite"/>
    </source>
</evidence>
<dbReference type="GO" id="GO:0005634">
    <property type="term" value="C:nucleus"/>
    <property type="evidence" value="ECO:0007669"/>
    <property type="project" value="InterPro"/>
</dbReference>
<feature type="region of interest" description="Disordered" evidence="3">
    <location>
        <begin position="1"/>
        <end position="61"/>
    </location>
</feature>
<name>A0A1W0WL47_HYPEX</name>
<evidence type="ECO:0000256" key="2">
    <source>
        <dbReference type="RuleBase" id="RU003876"/>
    </source>
</evidence>
<dbReference type="OrthoDB" id="27325at2759"/>
<dbReference type="GO" id="GO:0006334">
    <property type="term" value="P:nucleosome assembly"/>
    <property type="evidence" value="ECO:0007669"/>
    <property type="project" value="InterPro"/>
</dbReference>
<sequence>MASLTDKMAASAIGSSAPSKNKPAAGRPDAGDLDVSDEVSTSSAASARRESLTDHQKYPENIHHRVNALRHLYMESRRREHELQIANFKKEAETYKSLEKVWKKRLDIVTGAHEPTLEESRFSLDASDAPVQTAPNDGQQGVPKFWLVVLNYAAHTADMIHPQDVAALEFLRDVRVEYSESPLGFTLVFDFLPNPYFSNATLTRSYEYGTAVAPAQLYSSSNLMPKATAGTKIDWKAGKDLTKRVMLSKDAAGSAQKADSFFDFFAPTITDLGQIGQSLARGDDQELLENAEQAGLEYEIAIALRSRIVPRALLFYTGEADTEGVDDSEYSEDYSDTEESETAAGHELKEQDEESGGESGGKM</sequence>
<feature type="region of interest" description="Disordered" evidence="3">
    <location>
        <begin position="322"/>
        <end position="363"/>
    </location>
</feature>
<dbReference type="Gene3D" id="3.30.1120.90">
    <property type="entry name" value="Nucleosome assembly protein"/>
    <property type="match status" value="1"/>
</dbReference>